<dbReference type="InterPro" id="IPR017850">
    <property type="entry name" value="Alkaline_phosphatase_core_sf"/>
</dbReference>
<feature type="modified residue" description="3-oxoalanine (Ser)" evidence="1">
    <location>
        <position position="83"/>
    </location>
</feature>
<evidence type="ECO:0000313" key="3">
    <source>
        <dbReference type="EMBL" id="AEV96922.1"/>
    </source>
</evidence>
<sequence>MKTNPVRLLSVFVLLVLSFLSWQKGSCQQTSLKRPNIIFIMADDHAYQAISAYGSTLIQTPNIDRIRREGVIFILHFLPFTSSFNIRHSIFAFAWSTISS</sequence>
<dbReference type="Gene3D" id="3.40.720.10">
    <property type="entry name" value="Alkaline Phosphatase, subunit A"/>
    <property type="match status" value="1"/>
</dbReference>
<dbReference type="HOGENOM" id="CLU_2302906_0_0_10"/>
<accession>G8T7Y4</accession>
<dbReference type="KEGG" id="nko:Niako_0527"/>
<organism evidence="3 4">
    <name type="scientific">Niastella koreensis (strain DSM 17620 / KACC 11465 / NBRC 106392 / GR20-10)</name>
    <dbReference type="NCBI Taxonomy" id="700598"/>
    <lineage>
        <taxon>Bacteria</taxon>
        <taxon>Pseudomonadati</taxon>
        <taxon>Bacteroidota</taxon>
        <taxon>Chitinophagia</taxon>
        <taxon>Chitinophagales</taxon>
        <taxon>Chitinophagaceae</taxon>
        <taxon>Niastella</taxon>
    </lineage>
</organism>
<comment type="PTM">
    <text evidence="1">The conversion to 3-oxoalanine (also known as C-formylglycine, FGly), of a serine or cysteine residue in prokaryotes and of a cysteine residue in eukaryotes, is critical for catalytic activity.</text>
</comment>
<dbReference type="InterPro" id="IPR052701">
    <property type="entry name" value="GAG_Ulvan_Degrading_Sulfatases"/>
</dbReference>
<dbReference type="STRING" id="700598.Niako_0527"/>
<dbReference type="PATRIC" id="fig|700598.3.peg.543"/>
<reference evidence="3 4" key="1">
    <citation type="submission" date="2011-12" db="EMBL/GenBank/DDBJ databases">
        <title>The complete genome of Niastella koreensis GR20-10.</title>
        <authorList>
            <consortium name="US DOE Joint Genome Institute (JGI-PGF)"/>
            <person name="Lucas S."/>
            <person name="Han J."/>
            <person name="Lapidus A."/>
            <person name="Bruce D."/>
            <person name="Goodwin L."/>
            <person name="Pitluck S."/>
            <person name="Peters L."/>
            <person name="Kyrpides N."/>
            <person name="Mavromatis K."/>
            <person name="Ivanova N."/>
            <person name="Mikhailova N."/>
            <person name="Davenport K."/>
            <person name="Saunders E."/>
            <person name="Detter J.C."/>
            <person name="Tapia R."/>
            <person name="Han C."/>
            <person name="Land M."/>
            <person name="Hauser L."/>
            <person name="Markowitz V."/>
            <person name="Cheng J.-F."/>
            <person name="Hugenholtz P."/>
            <person name="Woyke T."/>
            <person name="Wu D."/>
            <person name="Tindall B."/>
            <person name="Pomrenke H."/>
            <person name="Brambilla E."/>
            <person name="Klenk H.-P."/>
            <person name="Eisen J.A."/>
        </authorList>
    </citation>
    <scope>NUCLEOTIDE SEQUENCE [LARGE SCALE GENOMIC DNA]</scope>
    <source>
        <strain evidence="4">DSM 17620 / KACC 11465 / NBRC 106392 / GR20-10</strain>
    </source>
</reference>
<name>G8T7Y4_NIAKG</name>
<dbReference type="SUPFAM" id="SSF53649">
    <property type="entry name" value="Alkaline phosphatase-like"/>
    <property type="match status" value="1"/>
</dbReference>
<dbReference type="PANTHER" id="PTHR43751">
    <property type="entry name" value="SULFATASE"/>
    <property type="match status" value="1"/>
</dbReference>
<evidence type="ECO:0000313" key="4">
    <source>
        <dbReference type="Proteomes" id="UP000005438"/>
    </source>
</evidence>
<feature type="domain" description="Sulfatase N-terminal" evidence="2">
    <location>
        <begin position="35"/>
        <end position="91"/>
    </location>
</feature>
<protein>
    <submittedName>
        <fullName evidence="3">Sulfatase</fullName>
    </submittedName>
</protein>
<evidence type="ECO:0000259" key="2">
    <source>
        <dbReference type="Pfam" id="PF00884"/>
    </source>
</evidence>
<dbReference type="OrthoDB" id="975025at2"/>
<dbReference type="Pfam" id="PF00884">
    <property type="entry name" value="Sulfatase"/>
    <property type="match status" value="1"/>
</dbReference>
<dbReference type="InterPro" id="IPR000917">
    <property type="entry name" value="Sulfatase_N"/>
</dbReference>
<gene>
    <name evidence="3" type="ordered locus">Niako_0527</name>
</gene>
<dbReference type="AlphaFoldDB" id="G8T7Y4"/>
<dbReference type="Proteomes" id="UP000005438">
    <property type="component" value="Chromosome"/>
</dbReference>
<dbReference type="eggNOG" id="COG3119">
    <property type="taxonomic scope" value="Bacteria"/>
</dbReference>
<dbReference type="PANTHER" id="PTHR43751:SF3">
    <property type="entry name" value="SULFATASE N-TERMINAL DOMAIN-CONTAINING PROTEIN"/>
    <property type="match status" value="1"/>
</dbReference>
<dbReference type="EMBL" id="CP003178">
    <property type="protein sequence ID" value="AEV96922.1"/>
    <property type="molecule type" value="Genomic_DNA"/>
</dbReference>
<dbReference type="RefSeq" id="WP_014216836.1">
    <property type="nucleotide sequence ID" value="NC_016609.1"/>
</dbReference>
<proteinExistence type="predicted"/>
<evidence type="ECO:0000256" key="1">
    <source>
        <dbReference type="PIRSR" id="PIRSR600917-52"/>
    </source>
</evidence>